<proteinExistence type="predicted"/>
<evidence type="ECO:0000313" key="1">
    <source>
        <dbReference type="EMBL" id="MEQ2487520.1"/>
    </source>
</evidence>
<dbReference type="InterPro" id="IPR029063">
    <property type="entry name" value="SAM-dependent_MTases_sf"/>
</dbReference>
<reference evidence="1 2" key="1">
    <citation type="submission" date="2024-04" db="EMBL/GenBank/DDBJ databases">
        <title>Human intestinal bacterial collection.</title>
        <authorList>
            <person name="Pauvert C."/>
            <person name="Hitch T.C.A."/>
            <person name="Clavel T."/>
        </authorList>
    </citation>
    <scope>NUCLEOTIDE SEQUENCE [LARGE SCALE GENOMIC DNA]</scope>
    <source>
        <strain evidence="1 2">CLA-AA-H145</strain>
    </source>
</reference>
<comment type="caution">
    <text evidence="1">The sequence shown here is derived from an EMBL/GenBank/DDBJ whole genome shotgun (WGS) entry which is preliminary data.</text>
</comment>
<dbReference type="Proteomes" id="UP001487296">
    <property type="component" value="Unassembled WGS sequence"/>
</dbReference>
<gene>
    <name evidence="1" type="ORF">AAAT34_10780</name>
</gene>
<keyword evidence="2" id="KW-1185">Reference proteome</keyword>
<evidence type="ECO:0008006" key="3">
    <source>
        <dbReference type="Google" id="ProtNLM"/>
    </source>
</evidence>
<sequence>MKTSNTTAITQKWLEGISYEVAFWNNVYRWPHTFQGMMGWAHYGSAICLEGFDANHFLLADDHPSVYDVGSGMSYAVGDHLEKDGKLIPLDIHYIDPLAFHFNRILKKYKKKLPPIEFGMTEYLSAFIHDASLITIQNALDHSSAPIKGIVEALLALRKGGVLYLNHHPNEAEMEHYKGFHQYNVDEENGELVIWNQSEKTCIGQLLGSFASVEVKRMDNGHIVAIVRRNGDATSLPERLRKYVDDKTDKAELCEVLLNYQYRNTSLARNLKGSIRFGLFNLIQLMAQMLPWSLKMRVKRLIKQA</sequence>
<dbReference type="EMBL" id="JBBNFP010000053">
    <property type="protein sequence ID" value="MEQ2487520.1"/>
    <property type="molecule type" value="Genomic_DNA"/>
</dbReference>
<accession>A0ABV1FSY0</accession>
<name>A0ABV1FSY0_9BACT</name>
<organism evidence="1 2">
    <name type="scientific">Hallella faecis</name>
    <dbReference type="NCBI Taxonomy" id="2841596"/>
    <lineage>
        <taxon>Bacteria</taxon>
        <taxon>Pseudomonadati</taxon>
        <taxon>Bacteroidota</taxon>
        <taxon>Bacteroidia</taxon>
        <taxon>Bacteroidales</taxon>
        <taxon>Prevotellaceae</taxon>
        <taxon>Hallella</taxon>
    </lineage>
</organism>
<dbReference type="RefSeq" id="WP_215760595.1">
    <property type="nucleotide sequence ID" value="NZ_JAHKBE010000054.1"/>
</dbReference>
<evidence type="ECO:0000313" key="2">
    <source>
        <dbReference type="Proteomes" id="UP001487296"/>
    </source>
</evidence>
<protein>
    <recommendedName>
        <fullName evidence="3">Methyltransferase type 11 domain-containing protein</fullName>
    </recommendedName>
</protein>
<dbReference type="SUPFAM" id="SSF53335">
    <property type="entry name" value="S-adenosyl-L-methionine-dependent methyltransferases"/>
    <property type="match status" value="1"/>
</dbReference>